<accession>A0A7R9MRQ2</accession>
<gene>
    <name evidence="1" type="ORF">ONB1V03_LOCUS21862</name>
</gene>
<proteinExistence type="predicted"/>
<organism evidence="1">
    <name type="scientific">Oppiella nova</name>
    <dbReference type="NCBI Taxonomy" id="334625"/>
    <lineage>
        <taxon>Eukaryota</taxon>
        <taxon>Metazoa</taxon>
        <taxon>Ecdysozoa</taxon>
        <taxon>Arthropoda</taxon>
        <taxon>Chelicerata</taxon>
        <taxon>Arachnida</taxon>
        <taxon>Acari</taxon>
        <taxon>Acariformes</taxon>
        <taxon>Sarcoptiformes</taxon>
        <taxon>Oribatida</taxon>
        <taxon>Brachypylina</taxon>
        <taxon>Oppioidea</taxon>
        <taxon>Oppiidae</taxon>
        <taxon>Oppiella</taxon>
    </lineage>
</organism>
<name>A0A7R9MRQ2_9ACAR</name>
<dbReference type="EMBL" id="OC959813">
    <property type="protein sequence ID" value="CAD7665304.1"/>
    <property type="molecule type" value="Genomic_DNA"/>
</dbReference>
<protein>
    <submittedName>
        <fullName evidence="1">Uncharacterized protein</fullName>
    </submittedName>
</protein>
<keyword evidence="2" id="KW-1185">Reference proteome</keyword>
<dbReference type="Proteomes" id="UP000728032">
    <property type="component" value="Unassembled WGS sequence"/>
</dbReference>
<sequence>MSVLIGTDTVGHLMRPFCGHSVPIESPVHETTDSPYNNHHLDCLDVYIDPILLIPKAPHH</sequence>
<evidence type="ECO:0000313" key="1">
    <source>
        <dbReference type="EMBL" id="CAD7665304.1"/>
    </source>
</evidence>
<evidence type="ECO:0000313" key="2">
    <source>
        <dbReference type="Proteomes" id="UP000728032"/>
    </source>
</evidence>
<reference evidence="1" key="1">
    <citation type="submission" date="2020-11" db="EMBL/GenBank/DDBJ databases">
        <authorList>
            <person name="Tran Van P."/>
        </authorList>
    </citation>
    <scope>NUCLEOTIDE SEQUENCE</scope>
</reference>
<dbReference type="AlphaFoldDB" id="A0A7R9MRQ2"/>
<dbReference type="EMBL" id="CAJPVJ010044988">
    <property type="protein sequence ID" value="CAG2182441.1"/>
    <property type="molecule type" value="Genomic_DNA"/>
</dbReference>